<evidence type="ECO:0000313" key="2">
    <source>
        <dbReference type="EMBL" id="CAI6334598.1"/>
    </source>
</evidence>
<sequence>MAALFTSRALVVGGGPVLPPFRRLFQVFGAPRVPPSARVLHSRRGVAWDPQLSTLRPPPRLDRISPIALEFLPCAHLIRLDSFHPRANVVLFAHWKPNVSLISPSPLRPARQCESSHVQCFVISLRTGRCGSPKKRSRANYNRPRHSQVP</sequence>
<dbReference type="AlphaFoldDB" id="A0A9W4UDV9"/>
<name>A0A9W4UDV9_9PLEO</name>
<dbReference type="EMBL" id="CAOQHR010000005">
    <property type="protein sequence ID" value="CAI6334598.1"/>
    <property type="molecule type" value="Genomic_DNA"/>
</dbReference>
<proteinExistence type="predicted"/>
<gene>
    <name evidence="2" type="ORF">PDIGIT_LOCUS7659</name>
</gene>
<feature type="compositionally biased region" description="Basic residues" evidence="1">
    <location>
        <begin position="132"/>
        <end position="150"/>
    </location>
</feature>
<comment type="caution">
    <text evidence="2">The sequence shown here is derived from an EMBL/GenBank/DDBJ whole genome shotgun (WGS) entry which is preliminary data.</text>
</comment>
<keyword evidence="3" id="KW-1185">Reference proteome</keyword>
<accession>A0A9W4UDV9</accession>
<evidence type="ECO:0000256" key="1">
    <source>
        <dbReference type="SAM" id="MobiDB-lite"/>
    </source>
</evidence>
<protein>
    <submittedName>
        <fullName evidence="2">Uncharacterized protein</fullName>
    </submittedName>
</protein>
<evidence type="ECO:0000313" key="3">
    <source>
        <dbReference type="Proteomes" id="UP001152607"/>
    </source>
</evidence>
<dbReference type="Proteomes" id="UP001152607">
    <property type="component" value="Unassembled WGS sequence"/>
</dbReference>
<organism evidence="2 3">
    <name type="scientific">Periconia digitata</name>
    <dbReference type="NCBI Taxonomy" id="1303443"/>
    <lineage>
        <taxon>Eukaryota</taxon>
        <taxon>Fungi</taxon>
        <taxon>Dikarya</taxon>
        <taxon>Ascomycota</taxon>
        <taxon>Pezizomycotina</taxon>
        <taxon>Dothideomycetes</taxon>
        <taxon>Pleosporomycetidae</taxon>
        <taxon>Pleosporales</taxon>
        <taxon>Massarineae</taxon>
        <taxon>Periconiaceae</taxon>
        <taxon>Periconia</taxon>
    </lineage>
</organism>
<feature type="region of interest" description="Disordered" evidence="1">
    <location>
        <begin position="129"/>
        <end position="150"/>
    </location>
</feature>
<reference evidence="2" key="1">
    <citation type="submission" date="2023-01" db="EMBL/GenBank/DDBJ databases">
        <authorList>
            <person name="Van Ghelder C."/>
            <person name="Rancurel C."/>
        </authorList>
    </citation>
    <scope>NUCLEOTIDE SEQUENCE</scope>
    <source>
        <strain evidence="2">CNCM I-4278</strain>
    </source>
</reference>